<evidence type="ECO:0000256" key="6">
    <source>
        <dbReference type="ARBA" id="ARBA00022857"/>
    </source>
</evidence>
<feature type="binding site" evidence="10">
    <location>
        <position position="127"/>
    </location>
    <ligand>
        <name>K(+)</name>
        <dbReference type="ChEBI" id="CHEBI:29103"/>
    </ligand>
</feature>
<dbReference type="EC" id="5.1.99.6" evidence="3 10"/>
<accession>A0A4Y7NKS2</accession>
<gene>
    <name evidence="12" type="primary">EOG090X0AXR</name>
</gene>
<dbReference type="PANTHER" id="PTHR13232">
    <property type="entry name" value="NAD(P)H-HYDRATE EPIMERASE"/>
    <property type="match status" value="1"/>
</dbReference>
<evidence type="ECO:0000259" key="11">
    <source>
        <dbReference type="PROSITE" id="PS51385"/>
    </source>
</evidence>
<comment type="function">
    <text evidence="10">Catalyzes the epimerization of the S- and R-forms of NAD(P)HX, a damaged form of NAD(P)H that is a result of enzymatic or heat-dependent hydration. This is a prerequisite for the S-specific NAD(P)H-hydrate dehydratase to allow the repair of both epimers of NAD(P)HX.</text>
</comment>
<dbReference type="EMBL" id="LR023568">
    <property type="protein sequence ID" value="SVE93187.1"/>
    <property type="molecule type" value="mRNA"/>
</dbReference>
<dbReference type="SUPFAM" id="SSF64153">
    <property type="entry name" value="YjeF N-terminal domain-like"/>
    <property type="match status" value="1"/>
</dbReference>
<evidence type="ECO:0000256" key="2">
    <source>
        <dbReference type="ARBA" id="ARBA00000909"/>
    </source>
</evidence>
<dbReference type="HAMAP" id="MF_01966">
    <property type="entry name" value="NADHX_epimerase"/>
    <property type="match status" value="1"/>
</dbReference>
<dbReference type="PROSITE" id="PS51385">
    <property type="entry name" value="YJEF_N"/>
    <property type="match status" value="1"/>
</dbReference>
<keyword evidence="9 10" id="KW-0413">Isomerase</keyword>
<keyword evidence="8 10" id="KW-0520">NAD</keyword>
<dbReference type="GO" id="GO:0000166">
    <property type="term" value="F:nucleotide binding"/>
    <property type="evidence" value="ECO:0007669"/>
    <property type="project" value="UniProtKB-KW"/>
</dbReference>
<name>A0A4Y7NKS2_9CRUS</name>
<feature type="binding site" evidence="10">
    <location>
        <position position="63"/>
    </location>
    <ligand>
        <name>K(+)</name>
        <dbReference type="ChEBI" id="CHEBI:29103"/>
    </ligand>
</feature>
<sequence length="233" mass="26034">MTSPTIRYLGQKDAIQLDEELMGECGYKLEQLMELAGLSCASSILEAFPQAKKILIVVGPGNNGGDGLVCARHLKLFGYEPEIFIPKALQKDLYLALANQCSTFEIPILSLTPQLEEINQNYHLIVDALFGFSFKPPVRPEFSAIMTNMINSTTPCCSIDIPSGWDVEKGPTELSQYLKPKMLISLTAPKLCAKFFNGEFHYLGGRFVPPKIEKKYDLNLPQYLHTTCCYRLS</sequence>
<evidence type="ECO:0000256" key="7">
    <source>
        <dbReference type="ARBA" id="ARBA00022958"/>
    </source>
</evidence>
<evidence type="ECO:0000256" key="10">
    <source>
        <dbReference type="HAMAP-Rule" id="MF_03159"/>
    </source>
</evidence>
<dbReference type="Gene3D" id="3.40.50.10260">
    <property type="entry name" value="YjeF N-terminal domain"/>
    <property type="match status" value="1"/>
</dbReference>
<feature type="binding site" evidence="10">
    <location>
        <begin position="62"/>
        <end position="66"/>
    </location>
    <ligand>
        <name>(6S)-NADPHX</name>
        <dbReference type="ChEBI" id="CHEBI:64076"/>
    </ligand>
</feature>
<comment type="caution">
    <text evidence="10">Lacks conserved residue(s) required for the propagation of feature annotation.</text>
</comment>
<dbReference type="NCBIfam" id="TIGR00197">
    <property type="entry name" value="yjeF_nterm"/>
    <property type="match status" value="1"/>
</dbReference>
<feature type="binding site" evidence="10">
    <location>
        <position position="163"/>
    </location>
    <ligand>
        <name>K(+)</name>
        <dbReference type="ChEBI" id="CHEBI:29103"/>
    </ligand>
</feature>
<evidence type="ECO:0000256" key="1">
    <source>
        <dbReference type="ARBA" id="ARBA00000013"/>
    </source>
</evidence>
<keyword evidence="6" id="KW-0521">NADP</keyword>
<dbReference type="AlphaFoldDB" id="A0A4Y7NKS2"/>
<dbReference type="GO" id="GO:0005739">
    <property type="term" value="C:mitochondrion"/>
    <property type="evidence" value="ECO:0007669"/>
    <property type="project" value="TreeGrafter"/>
</dbReference>
<organism evidence="12">
    <name type="scientific">Moina brachiata</name>
    <dbReference type="NCBI Taxonomy" id="675436"/>
    <lineage>
        <taxon>Eukaryota</taxon>
        <taxon>Metazoa</taxon>
        <taxon>Ecdysozoa</taxon>
        <taxon>Arthropoda</taxon>
        <taxon>Crustacea</taxon>
        <taxon>Branchiopoda</taxon>
        <taxon>Diplostraca</taxon>
        <taxon>Cladocera</taxon>
        <taxon>Anomopoda</taxon>
        <taxon>Moinidae</taxon>
        <taxon>Moina</taxon>
    </lineage>
</organism>
<feature type="binding site" evidence="10">
    <location>
        <position position="160"/>
    </location>
    <ligand>
        <name>(6S)-NADPHX</name>
        <dbReference type="ChEBI" id="CHEBI:64076"/>
    </ligand>
</feature>
<evidence type="ECO:0000256" key="5">
    <source>
        <dbReference type="ARBA" id="ARBA00022741"/>
    </source>
</evidence>
<evidence type="ECO:0000256" key="9">
    <source>
        <dbReference type="ARBA" id="ARBA00023235"/>
    </source>
</evidence>
<protein>
    <recommendedName>
        <fullName evidence="3 10">NAD(P)H-hydrate epimerase</fullName>
        <ecNumber evidence="3 10">5.1.99.6</ecNumber>
    </recommendedName>
    <alternativeName>
        <fullName evidence="10">NAD(P)HX epimerase</fullName>
    </alternativeName>
</protein>
<dbReference type="InterPro" id="IPR032976">
    <property type="entry name" value="YJEFN_prot_NAXE-like"/>
</dbReference>
<feature type="domain" description="YjeF N-terminal" evidence="11">
    <location>
        <begin position="14"/>
        <end position="220"/>
    </location>
</feature>
<keyword evidence="7 10" id="KW-0630">Potassium</keyword>
<dbReference type="InterPro" id="IPR036652">
    <property type="entry name" value="YjeF_N_dom_sf"/>
</dbReference>
<reference evidence="12" key="1">
    <citation type="submission" date="2018-08" db="EMBL/GenBank/DDBJ databases">
        <authorList>
            <person name="Cornetti L."/>
        </authorList>
    </citation>
    <scope>NUCLEOTIDE SEQUENCE</scope>
    <source>
        <strain evidence="12">DE-FRO-2-1</strain>
    </source>
</reference>
<evidence type="ECO:0000256" key="4">
    <source>
        <dbReference type="ARBA" id="ARBA00022723"/>
    </source>
</evidence>
<dbReference type="GO" id="GO:0052856">
    <property type="term" value="F:NAD(P)HX epimerase activity"/>
    <property type="evidence" value="ECO:0007669"/>
    <property type="project" value="UniProtKB-UniRule"/>
</dbReference>
<comment type="catalytic activity">
    <reaction evidence="1 10">
        <text>(6R)-NADHX = (6S)-NADHX</text>
        <dbReference type="Rhea" id="RHEA:32215"/>
        <dbReference type="ChEBI" id="CHEBI:64074"/>
        <dbReference type="ChEBI" id="CHEBI:64075"/>
        <dbReference type="EC" id="5.1.99.6"/>
    </reaction>
</comment>
<keyword evidence="5 10" id="KW-0547">Nucleotide-binding</keyword>
<dbReference type="GO" id="GO:0046872">
    <property type="term" value="F:metal ion binding"/>
    <property type="evidence" value="ECO:0007669"/>
    <property type="project" value="UniProtKB-KW"/>
</dbReference>
<evidence type="ECO:0000256" key="3">
    <source>
        <dbReference type="ARBA" id="ARBA00012228"/>
    </source>
</evidence>
<dbReference type="InterPro" id="IPR004443">
    <property type="entry name" value="YjeF_N_dom"/>
</dbReference>
<dbReference type="Pfam" id="PF03853">
    <property type="entry name" value="YjeF_N"/>
    <property type="match status" value="1"/>
</dbReference>
<keyword evidence="4 10" id="KW-0479">Metal-binding</keyword>
<dbReference type="PANTHER" id="PTHR13232:SF10">
    <property type="entry name" value="NAD(P)H-HYDRATE EPIMERASE"/>
    <property type="match status" value="1"/>
</dbReference>
<comment type="similarity">
    <text evidence="10">Belongs to the NnrE/AIBP family.</text>
</comment>
<evidence type="ECO:0000256" key="8">
    <source>
        <dbReference type="ARBA" id="ARBA00023027"/>
    </source>
</evidence>
<comment type="cofactor">
    <cofactor evidence="10">
        <name>K(+)</name>
        <dbReference type="ChEBI" id="CHEBI:29103"/>
    </cofactor>
    <text evidence="10">Binds 1 potassium ion per subunit.</text>
</comment>
<comment type="catalytic activity">
    <reaction evidence="2 10">
        <text>(6R)-NADPHX = (6S)-NADPHX</text>
        <dbReference type="Rhea" id="RHEA:32227"/>
        <dbReference type="ChEBI" id="CHEBI:64076"/>
        <dbReference type="ChEBI" id="CHEBI:64077"/>
        <dbReference type="EC" id="5.1.99.6"/>
    </reaction>
</comment>
<proteinExistence type="evidence at transcript level"/>
<feature type="binding site" evidence="10">
    <location>
        <begin position="131"/>
        <end position="137"/>
    </location>
    <ligand>
        <name>(6S)-NADPHX</name>
        <dbReference type="ChEBI" id="CHEBI:64076"/>
    </ligand>
</feature>
<evidence type="ECO:0000313" key="12">
    <source>
        <dbReference type="EMBL" id="SVE93187.1"/>
    </source>
</evidence>